<reference evidence="1 2" key="1">
    <citation type="submission" date="2024-06" db="EMBL/GenBank/DDBJ databases">
        <authorList>
            <person name="Li F."/>
        </authorList>
    </citation>
    <scope>NUCLEOTIDE SEQUENCE [LARGE SCALE GENOMIC DNA]</scope>
    <source>
        <strain evidence="1 2">GXAS 311</strain>
    </source>
</reference>
<evidence type="ECO:0000313" key="2">
    <source>
        <dbReference type="Proteomes" id="UP001548189"/>
    </source>
</evidence>
<sequence>MATVKLFNHHFRTPFLFLLVLEFLIFFTSVYVGEYLRFGEFLWQPQIENLSNFPLRALIFSIALLAGMIAMGQYQTPGPLGRFYLPAITVRVFISFALGLLALVIFYYLMPDLLLGRGIFAYSISVSFATIIVVRLIFLHTVDGRSLRRKILVYGASELASHLTDKKDANRALSPKNASYMIHGFVPVEGEEICVPDQYIVKPGNDLSEYCSAYNVDEIVLAIADRRKKMPVDALLDCKLANINIIDFVGFWEREKSMIRLDMMNPSWLIFGDGTRQGSISAFLARTFDILISALLLTMMFPFLVITAILIFIESGFKGPIFYRQTRVGLNGKTFELLKFRSMIVNAEKDGSPQWAQQNDMRVTRVGKFIRKVRIDELPQILNIFNGDMSLVGPRPERPEFVAELEKKIPFYSARHSVKPGLAGWAQLKYPYGASEEDTYNKLQYDLYYVKNHSLIMDVLVLLQTVEVIVLGKGAR</sequence>
<dbReference type="PANTHER" id="PTHR30576">
    <property type="entry name" value="COLANIC BIOSYNTHESIS UDP-GLUCOSE LIPID CARRIER TRANSFERASE"/>
    <property type="match status" value="1"/>
</dbReference>
<dbReference type="Pfam" id="PF02397">
    <property type="entry name" value="Bac_transf"/>
    <property type="match status" value="1"/>
</dbReference>
<dbReference type="EMBL" id="JBEVCJ010000026">
    <property type="protein sequence ID" value="MET1256771.1"/>
    <property type="molecule type" value="Genomic_DNA"/>
</dbReference>
<gene>
    <name evidence="1" type="ORF">ABVT43_16635</name>
</gene>
<organism evidence="1 2">
    <name type="scientific">Aliikangiella maris</name>
    <dbReference type="NCBI Taxonomy" id="3162458"/>
    <lineage>
        <taxon>Bacteria</taxon>
        <taxon>Pseudomonadati</taxon>
        <taxon>Pseudomonadota</taxon>
        <taxon>Gammaproteobacteria</taxon>
        <taxon>Oceanospirillales</taxon>
        <taxon>Pleioneaceae</taxon>
        <taxon>Aliikangiella</taxon>
    </lineage>
</organism>
<dbReference type="NCBIfam" id="TIGR03013">
    <property type="entry name" value="EpsB_2"/>
    <property type="match status" value="1"/>
</dbReference>
<comment type="caution">
    <text evidence="1">The sequence shown here is derived from an EMBL/GenBank/DDBJ whole genome shotgun (WGS) entry which is preliminary data.</text>
</comment>
<proteinExistence type="predicted"/>
<keyword evidence="2" id="KW-1185">Reference proteome</keyword>
<dbReference type="Proteomes" id="UP001548189">
    <property type="component" value="Unassembled WGS sequence"/>
</dbReference>
<evidence type="ECO:0000313" key="1">
    <source>
        <dbReference type="EMBL" id="MET1256771.1"/>
    </source>
</evidence>
<dbReference type="NCBIfam" id="TIGR03025">
    <property type="entry name" value="EPS_sugtrans"/>
    <property type="match status" value="1"/>
</dbReference>
<dbReference type="PANTHER" id="PTHR30576:SF0">
    <property type="entry name" value="UNDECAPRENYL-PHOSPHATE N-ACETYLGALACTOSAMINYL 1-PHOSPHATE TRANSFERASE-RELATED"/>
    <property type="match status" value="1"/>
</dbReference>
<name>A0ABV2BXW2_9GAMM</name>
<accession>A0ABV2BXW2</accession>
<protein>
    <submittedName>
        <fullName evidence="1">TIGR03013 family XrtA/PEP-CTERM system glycosyltransferase</fullName>
    </submittedName>
</protein>
<dbReference type="InterPro" id="IPR017475">
    <property type="entry name" value="EPS_sugar_tfrase"/>
</dbReference>
<dbReference type="InterPro" id="IPR017464">
    <property type="entry name" value="Sugar_tfrase_EpsB_2"/>
</dbReference>
<dbReference type="InterPro" id="IPR003362">
    <property type="entry name" value="Bact_transf"/>
</dbReference>